<feature type="compositionally biased region" description="Basic and acidic residues" evidence="1">
    <location>
        <begin position="404"/>
        <end position="418"/>
    </location>
</feature>
<feature type="compositionally biased region" description="Low complexity" evidence="1">
    <location>
        <begin position="133"/>
        <end position="142"/>
    </location>
</feature>
<dbReference type="Proteomes" id="UP000219467">
    <property type="component" value="Unassembled WGS sequence"/>
</dbReference>
<feature type="region of interest" description="Disordered" evidence="1">
    <location>
        <begin position="63"/>
        <end position="294"/>
    </location>
</feature>
<protein>
    <submittedName>
        <fullName evidence="2">Uncharacterized protein</fullName>
    </submittedName>
</protein>
<reference evidence="3" key="1">
    <citation type="submission" date="2017-08" db="EMBL/GenBank/DDBJ databases">
        <authorList>
            <person name="Varghese N."/>
            <person name="Submissions S."/>
        </authorList>
    </citation>
    <scope>NUCLEOTIDE SEQUENCE [LARGE SCALE GENOMIC DNA]</scope>
    <source>
        <strain evidence="3">JA234</strain>
    </source>
</reference>
<feature type="region of interest" description="Disordered" evidence="1">
    <location>
        <begin position="398"/>
        <end position="483"/>
    </location>
</feature>
<feature type="compositionally biased region" description="Pro residues" evidence="1">
    <location>
        <begin position="318"/>
        <end position="327"/>
    </location>
</feature>
<keyword evidence="3" id="KW-1185">Reference proteome</keyword>
<evidence type="ECO:0000256" key="1">
    <source>
        <dbReference type="SAM" id="MobiDB-lite"/>
    </source>
</evidence>
<name>A0A285CRD3_9RHOB</name>
<feature type="compositionally biased region" description="Pro residues" evidence="1">
    <location>
        <begin position="193"/>
        <end position="202"/>
    </location>
</feature>
<dbReference type="AlphaFoldDB" id="A0A285CRD3"/>
<accession>A0A285CRD3</accession>
<proteinExistence type="predicted"/>
<sequence>MTAPGLLRRILARALLRLARMLDTPEAEATTRAARLRARFPDAPEVWIAAIAALGEPVEGPLPAARLPRRDTAPALPHPPPSVTDLPVPGLPFPDRPLSDVPLPDLPAAGQSVPGAQGPDLSPPARHAPPRPAAVQPPAVGPLSHLPLPRDGARSGLGPDALTPPGPALSGPLAPHPARPAPSRLAFDRSPAAPSPPAPAVAPSPSARPARHPARPAFSHNPAPVPPNPTQVQAVPRDVPPSPPPVPVAQEPPALRPTVWLPLPGSVRQDRLPVPVGPSAPDRPPPRVHQGWPAPQAPVARQVHPLAEAPVPEDSAPPLAPVPPRPWPARLATRPVFHPPQPPADPVPPVVAGREPRPPSAGFGPDLPAQGRGAVASQPLPIRLAAATDAAAAWVALPASDLPAPDRHRAPPRYRDRVAALPIPDQSSWPALDTRHDTASGPADPAPRPAWPALPPPLAPAVPQPPGRRADLLPDQEARGWSA</sequence>
<gene>
    <name evidence="2" type="ORF">SAMN05878503_10548</name>
</gene>
<organism evidence="2 3">
    <name type="scientific">Cereibacter ovatus</name>
    <dbReference type="NCBI Taxonomy" id="439529"/>
    <lineage>
        <taxon>Bacteria</taxon>
        <taxon>Pseudomonadati</taxon>
        <taxon>Pseudomonadota</taxon>
        <taxon>Alphaproteobacteria</taxon>
        <taxon>Rhodobacterales</taxon>
        <taxon>Paracoccaceae</taxon>
        <taxon>Cereibacter</taxon>
    </lineage>
</organism>
<feature type="compositionally biased region" description="Pro residues" evidence="1">
    <location>
        <begin position="337"/>
        <end position="349"/>
    </location>
</feature>
<feature type="compositionally biased region" description="Pro residues" evidence="1">
    <location>
        <begin position="238"/>
        <end position="247"/>
    </location>
</feature>
<dbReference type="PRINTS" id="PR01217">
    <property type="entry name" value="PRICHEXTENSN"/>
</dbReference>
<dbReference type="EMBL" id="OAOQ01000005">
    <property type="protein sequence ID" value="SNX70139.1"/>
    <property type="molecule type" value="Genomic_DNA"/>
</dbReference>
<evidence type="ECO:0000313" key="2">
    <source>
        <dbReference type="EMBL" id="SNX70139.1"/>
    </source>
</evidence>
<feature type="compositionally biased region" description="Basic and acidic residues" evidence="1">
    <location>
        <begin position="468"/>
        <end position="483"/>
    </location>
</feature>
<feature type="region of interest" description="Disordered" evidence="1">
    <location>
        <begin position="309"/>
        <end position="373"/>
    </location>
</feature>
<evidence type="ECO:0000313" key="3">
    <source>
        <dbReference type="Proteomes" id="UP000219467"/>
    </source>
</evidence>
<feature type="compositionally biased region" description="Pro residues" evidence="1">
    <location>
        <begin position="444"/>
        <end position="466"/>
    </location>
</feature>